<dbReference type="CDD" id="cd03058">
    <property type="entry name" value="GST_N_Tau"/>
    <property type="match status" value="1"/>
</dbReference>
<dbReference type="SUPFAM" id="SSF47616">
    <property type="entry name" value="GST C-terminal domain-like"/>
    <property type="match status" value="1"/>
</dbReference>
<evidence type="ECO:0000259" key="6">
    <source>
        <dbReference type="PROSITE" id="PS50404"/>
    </source>
</evidence>
<evidence type="ECO:0000256" key="5">
    <source>
        <dbReference type="RuleBase" id="RU369102"/>
    </source>
</evidence>
<dbReference type="PANTHER" id="PTHR11260">
    <property type="entry name" value="GLUTATHIONE S-TRANSFERASE, GST, SUPERFAMILY, GST DOMAIN CONTAINING"/>
    <property type="match status" value="1"/>
</dbReference>
<dbReference type="Gene3D" id="3.40.30.10">
    <property type="entry name" value="Glutaredoxin"/>
    <property type="match status" value="1"/>
</dbReference>
<comment type="similarity">
    <text evidence="3">Belongs to the GST superfamily. Tau family.</text>
</comment>
<dbReference type="PROSITE" id="PS50405">
    <property type="entry name" value="GST_CTER"/>
    <property type="match status" value="1"/>
</dbReference>
<evidence type="ECO:0000256" key="1">
    <source>
        <dbReference type="ARBA" id="ARBA00022575"/>
    </source>
</evidence>
<dbReference type="Pfam" id="PF02798">
    <property type="entry name" value="GST_N"/>
    <property type="match status" value="1"/>
</dbReference>
<dbReference type="FunFam" id="3.40.30.10:FF:000044">
    <property type="entry name" value="Glutathione S-transferase GSTU6"/>
    <property type="match status" value="1"/>
</dbReference>
<sequence length="244" mass="27427">MATGDVKLLGSCASPFVLRVKIALNIKSINYEFIQENVNNKSELLLKSNPIHKKIPVLFHGDNNPICESIIIVEYINDVWSTIGPSILPSNPHDRSLARFWAAYIDNKLFAAFRELKNSKWVEAIEGVVNKIVEGFLVLEDVFIKCSKGKQFFGGETIGLIDIALGSGLPWFKVLERMSNKKLLDETKMPNIVAWADNFCQDPLVKGDLPDVEKLFELYTTMFMVKEQVAVLETKYSPSNSIDG</sequence>
<dbReference type="CDD" id="cd03185">
    <property type="entry name" value="GST_C_Tau"/>
    <property type="match status" value="1"/>
</dbReference>
<evidence type="ECO:0000259" key="7">
    <source>
        <dbReference type="PROSITE" id="PS50405"/>
    </source>
</evidence>
<protein>
    <recommendedName>
        <fullName evidence="5">Glutathione S-transferase</fullName>
        <ecNumber evidence="5">2.5.1.18</ecNumber>
    </recommendedName>
</protein>
<dbReference type="FunFam" id="1.20.1050.10:FF:000016">
    <property type="entry name" value="Glutathione S-transferase U9"/>
    <property type="match status" value="1"/>
</dbReference>
<feature type="domain" description="GST C-terminal" evidence="7">
    <location>
        <begin position="91"/>
        <end position="222"/>
    </location>
</feature>
<comment type="catalytic activity">
    <reaction evidence="4 5">
        <text>RX + glutathione = an S-substituted glutathione + a halide anion + H(+)</text>
        <dbReference type="Rhea" id="RHEA:16437"/>
        <dbReference type="ChEBI" id="CHEBI:15378"/>
        <dbReference type="ChEBI" id="CHEBI:16042"/>
        <dbReference type="ChEBI" id="CHEBI:17792"/>
        <dbReference type="ChEBI" id="CHEBI:57925"/>
        <dbReference type="ChEBI" id="CHEBI:90779"/>
        <dbReference type="EC" id="2.5.1.18"/>
    </reaction>
</comment>
<keyword evidence="2 5" id="KW-0808">Transferase</keyword>
<feature type="domain" description="GST N-terminal" evidence="6">
    <location>
        <begin position="4"/>
        <end position="84"/>
    </location>
</feature>
<dbReference type="InterPro" id="IPR045073">
    <property type="entry name" value="Omega/Tau-like"/>
</dbReference>
<dbReference type="EMBL" id="BAABME010023029">
    <property type="protein sequence ID" value="GAA0167150.1"/>
    <property type="molecule type" value="Genomic_DNA"/>
</dbReference>
<evidence type="ECO:0000256" key="4">
    <source>
        <dbReference type="ARBA" id="ARBA00047960"/>
    </source>
</evidence>
<dbReference type="Proteomes" id="UP001454036">
    <property type="component" value="Unassembled WGS sequence"/>
</dbReference>
<dbReference type="InterPro" id="IPR040079">
    <property type="entry name" value="Glutathione_S-Trfase"/>
</dbReference>
<dbReference type="GO" id="GO:0004364">
    <property type="term" value="F:glutathione transferase activity"/>
    <property type="evidence" value="ECO:0007669"/>
    <property type="project" value="UniProtKB-UniRule"/>
</dbReference>
<keyword evidence="1" id="KW-0216">Detoxification</keyword>
<dbReference type="InterPro" id="IPR010987">
    <property type="entry name" value="Glutathione-S-Trfase_C-like"/>
</dbReference>
<dbReference type="InterPro" id="IPR004045">
    <property type="entry name" value="Glutathione_S-Trfase_N"/>
</dbReference>
<dbReference type="InterPro" id="IPR036282">
    <property type="entry name" value="Glutathione-S-Trfase_C_sf"/>
</dbReference>
<comment type="function">
    <text evidence="5">Is involved in the conjugation of reduced glutathione to a wide number of exogenous and endogenous hydrophobic electrophiles.</text>
</comment>
<dbReference type="InterPro" id="IPR036249">
    <property type="entry name" value="Thioredoxin-like_sf"/>
</dbReference>
<comment type="caution">
    <text evidence="8">The sequence shown here is derived from an EMBL/GenBank/DDBJ whole genome shotgun (WGS) entry which is preliminary data.</text>
</comment>
<gene>
    <name evidence="8" type="ORF">LIER_40323</name>
</gene>
<dbReference type="SFLD" id="SFLDS00019">
    <property type="entry name" value="Glutathione_Transferase_(cytos"/>
    <property type="match status" value="1"/>
</dbReference>
<dbReference type="SFLD" id="SFLDG00358">
    <property type="entry name" value="Main_(cytGST)"/>
    <property type="match status" value="1"/>
</dbReference>
<dbReference type="Gene3D" id="1.20.1050.10">
    <property type="match status" value="1"/>
</dbReference>
<reference evidence="8 9" key="1">
    <citation type="submission" date="2024-01" db="EMBL/GenBank/DDBJ databases">
        <title>The complete chloroplast genome sequence of Lithospermum erythrorhizon: insights into the phylogenetic relationship among Boraginaceae species and the maternal lineages of purple gromwells.</title>
        <authorList>
            <person name="Okada T."/>
            <person name="Watanabe K."/>
        </authorList>
    </citation>
    <scope>NUCLEOTIDE SEQUENCE [LARGE SCALE GENOMIC DNA]</scope>
</reference>
<keyword evidence="5" id="KW-0963">Cytoplasm</keyword>
<name>A0AAV3QW89_LITER</name>
<dbReference type="GO" id="GO:0009407">
    <property type="term" value="P:toxin catabolic process"/>
    <property type="evidence" value="ECO:0007669"/>
    <property type="project" value="UniProtKB-ARBA"/>
</dbReference>
<evidence type="ECO:0000256" key="3">
    <source>
        <dbReference type="ARBA" id="ARBA00025743"/>
    </source>
</evidence>
<evidence type="ECO:0000313" key="9">
    <source>
        <dbReference type="Proteomes" id="UP001454036"/>
    </source>
</evidence>
<dbReference type="SUPFAM" id="SSF52833">
    <property type="entry name" value="Thioredoxin-like"/>
    <property type="match status" value="1"/>
</dbReference>
<dbReference type="AlphaFoldDB" id="A0AAV3QW89"/>
<dbReference type="PANTHER" id="PTHR11260:SF773">
    <property type="entry name" value="GLUTATHIONE S-TRANSFERASE U26"/>
    <property type="match status" value="1"/>
</dbReference>
<comment type="subcellular location">
    <subcellularLocation>
        <location evidence="5">Cytoplasm</location>
        <location evidence="5">Cytosol</location>
    </subcellularLocation>
</comment>
<organism evidence="8 9">
    <name type="scientific">Lithospermum erythrorhizon</name>
    <name type="common">Purple gromwell</name>
    <name type="synonym">Lithospermum officinale var. erythrorhizon</name>
    <dbReference type="NCBI Taxonomy" id="34254"/>
    <lineage>
        <taxon>Eukaryota</taxon>
        <taxon>Viridiplantae</taxon>
        <taxon>Streptophyta</taxon>
        <taxon>Embryophyta</taxon>
        <taxon>Tracheophyta</taxon>
        <taxon>Spermatophyta</taxon>
        <taxon>Magnoliopsida</taxon>
        <taxon>eudicotyledons</taxon>
        <taxon>Gunneridae</taxon>
        <taxon>Pentapetalae</taxon>
        <taxon>asterids</taxon>
        <taxon>lamiids</taxon>
        <taxon>Boraginales</taxon>
        <taxon>Boraginaceae</taxon>
        <taxon>Boraginoideae</taxon>
        <taxon>Lithospermeae</taxon>
        <taxon>Lithospermum</taxon>
    </lineage>
</organism>
<dbReference type="EC" id="2.5.1.18" evidence="5"/>
<dbReference type="GO" id="GO:0006749">
    <property type="term" value="P:glutathione metabolic process"/>
    <property type="evidence" value="ECO:0007669"/>
    <property type="project" value="InterPro"/>
</dbReference>
<evidence type="ECO:0000313" key="8">
    <source>
        <dbReference type="EMBL" id="GAA0167150.1"/>
    </source>
</evidence>
<keyword evidence="9" id="KW-1185">Reference proteome</keyword>
<evidence type="ECO:0000256" key="2">
    <source>
        <dbReference type="ARBA" id="ARBA00022679"/>
    </source>
</evidence>
<proteinExistence type="inferred from homology"/>
<dbReference type="PROSITE" id="PS50404">
    <property type="entry name" value="GST_NTER"/>
    <property type="match status" value="1"/>
</dbReference>
<dbReference type="InterPro" id="IPR045074">
    <property type="entry name" value="GST_C_Tau"/>
</dbReference>
<dbReference type="SFLD" id="SFLDG01152">
    <property type="entry name" value="Main.3:_Omega-_and_Tau-like"/>
    <property type="match status" value="1"/>
</dbReference>
<dbReference type="GO" id="GO:0005829">
    <property type="term" value="C:cytosol"/>
    <property type="evidence" value="ECO:0007669"/>
    <property type="project" value="UniProtKB-SubCell"/>
</dbReference>
<accession>A0AAV3QW89</accession>